<dbReference type="InterPro" id="IPR000834">
    <property type="entry name" value="Peptidase_M14"/>
</dbReference>
<dbReference type="eggNOG" id="KOG2650">
    <property type="taxonomic scope" value="Eukaryota"/>
</dbReference>
<evidence type="ECO:0000256" key="3">
    <source>
        <dbReference type="ARBA" id="ARBA00022645"/>
    </source>
</evidence>
<feature type="active site" description="Proton donor/acceptor" evidence="10">
    <location>
        <position position="420"/>
    </location>
</feature>
<feature type="domain" description="Peptidase M14" evidence="12">
    <location>
        <begin position="142"/>
        <end position="456"/>
    </location>
</feature>
<evidence type="ECO:0000256" key="9">
    <source>
        <dbReference type="ARBA" id="ARBA00023049"/>
    </source>
</evidence>
<evidence type="ECO:0000256" key="1">
    <source>
        <dbReference type="ARBA" id="ARBA00001947"/>
    </source>
</evidence>
<evidence type="ECO:0000313" key="15">
    <source>
        <dbReference type="Proteomes" id="UP000006039"/>
    </source>
</evidence>
<keyword evidence="5" id="KW-0479">Metal-binding</keyword>
<dbReference type="AlphaFoldDB" id="J3P555"/>
<dbReference type="SMART" id="SM00631">
    <property type="entry name" value="Zn_pept"/>
    <property type="match status" value="1"/>
</dbReference>
<dbReference type="STRING" id="644352.J3P555"/>
<keyword evidence="7" id="KW-0378">Hydrolase</keyword>
<dbReference type="EMBL" id="GL385398">
    <property type="protein sequence ID" value="EJT74803.1"/>
    <property type="molecule type" value="Genomic_DNA"/>
</dbReference>
<dbReference type="GeneID" id="20349099"/>
<evidence type="ECO:0000256" key="11">
    <source>
        <dbReference type="SAM" id="SignalP"/>
    </source>
</evidence>
<reference evidence="14" key="4">
    <citation type="journal article" date="2015" name="G3 (Bethesda)">
        <title>Genome sequences of three phytopathogenic species of the Magnaporthaceae family of fungi.</title>
        <authorList>
            <person name="Okagaki L.H."/>
            <person name="Nunes C.C."/>
            <person name="Sailsbery J."/>
            <person name="Clay B."/>
            <person name="Brown D."/>
            <person name="John T."/>
            <person name="Oh Y."/>
            <person name="Young N."/>
            <person name="Fitzgerald M."/>
            <person name="Haas B.J."/>
            <person name="Zeng Q."/>
            <person name="Young S."/>
            <person name="Adiconis X."/>
            <person name="Fan L."/>
            <person name="Levin J.Z."/>
            <person name="Mitchell T.K."/>
            <person name="Okubara P.A."/>
            <person name="Farman M.L."/>
            <person name="Kohn L.M."/>
            <person name="Birren B."/>
            <person name="Ma L.-J."/>
            <person name="Dean R.A."/>
        </authorList>
    </citation>
    <scope>NUCLEOTIDE SEQUENCE</scope>
    <source>
        <strain evidence="14">R3-111a-1</strain>
    </source>
</reference>
<dbReference type="RefSeq" id="XP_009224747.1">
    <property type="nucleotide sequence ID" value="XM_009226483.1"/>
</dbReference>
<dbReference type="FunFam" id="3.40.630.10:FF:000084">
    <property type="entry name" value="Carboxypeptidase B2"/>
    <property type="match status" value="1"/>
</dbReference>
<evidence type="ECO:0000256" key="8">
    <source>
        <dbReference type="ARBA" id="ARBA00022833"/>
    </source>
</evidence>
<reference evidence="13" key="2">
    <citation type="submission" date="2010-07" db="EMBL/GenBank/DDBJ databases">
        <authorList>
            <consortium name="The Broad Institute Genome Sequencing Platform"/>
            <consortium name="Broad Institute Genome Sequencing Center for Infectious Disease"/>
            <person name="Ma L.-J."/>
            <person name="Dead R."/>
            <person name="Young S."/>
            <person name="Zeng Q."/>
            <person name="Koehrsen M."/>
            <person name="Alvarado L."/>
            <person name="Berlin A."/>
            <person name="Chapman S.B."/>
            <person name="Chen Z."/>
            <person name="Freedman E."/>
            <person name="Gellesch M."/>
            <person name="Goldberg J."/>
            <person name="Griggs A."/>
            <person name="Gujja S."/>
            <person name="Heilman E.R."/>
            <person name="Heiman D."/>
            <person name="Hepburn T."/>
            <person name="Howarth C."/>
            <person name="Jen D."/>
            <person name="Larson L."/>
            <person name="Mehta T."/>
            <person name="Neiman D."/>
            <person name="Pearson M."/>
            <person name="Roberts A."/>
            <person name="Saif S."/>
            <person name="Shea T."/>
            <person name="Shenoy N."/>
            <person name="Sisk P."/>
            <person name="Stolte C."/>
            <person name="Sykes S."/>
            <person name="Walk T."/>
            <person name="White J."/>
            <person name="Yandava C."/>
            <person name="Haas B."/>
            <person name="Nusbaum C."/>
            <person name="Birren B."/>
        </authorList>
    </citation>
    <scope>NUCLEOTIDE SEQUENCE</scope>
    <source>
        <strain evidence="13">R3-111a-1</strain>
    </source>
</reference>
<dbReference type="InterPro" id="IPR057247">
    <property type="entry name" value="CARBOXYPEPT_ZN_2"/>
</dbReference>
<evidence type="ECO:0000256" key="10">
    <source>
        <dbReference type="PROSITE-ProRule" id="PRU01379"/>
    </source>
</evidence>
<dbReference type="Gene3D" id="3.40.630.10">
    <property type="entry name" value="Zn peptidases"/>
    <property type="match status" value="1"/>
</dbReference>
<dbReference type="PANTHER" id="PTHR11705:SF143">
    <property type="entry name" value="SLL0236 PROTEIN"/>
    <property type="match status" value="1"/>
</dbReference>
<dbReference type="HOGENOM" id="CLU_019326_1_1_1"/>
<keyword evidence="15" id="KW-1185">Reference proteome</keyword>
<comment type="similarity">
    <text evidence="2 10">Belongs to the peptidase M14 family.</text>
</comment>
<evidence type="ECO:0000256" key="5">
    <source>
        <dbReference type="ARBA" id="ARBA00022723"/>
    </source>
</evidence>
<evidence type="ECO:0000256" key="4">
    <source>
        <dbReference type="ARBA" id="ARBA00022670"/>
    </source>
</evidence>
<evidence type="ECO:0000256" key="2">
    <source>
        <dbReference type="ARBA" id="ARBA00005988"/>
    </source>
</evidence>
<dbReference type="Proteomes" id="UP000006039">
    <property type="component" value="Unassembled WGS sequence"/>
</dbReference>
<accession>J3P555</accession>
<evidence type="ECO:0000259" key="12">
    <source>
        <dbReference type="PROSITE" id="PS52035"/>
    </source>
</evidence>
<dbReference type="EnsemblFungi" id="EJT74803">
    <property type="protein sequence ID" value="EJT74803"/>
    <property type="gene ID" value="GGTG_08641"/>
</dbReference>
<dbReference type="CDD" id="cd03860">
    <property type="entry name" value="M14_CP_A-B_like"/>
    <property type="match status" value="1"/>
</dbReference>
<dbReference type="OrthoDB" id="3626597at2759"/>
<dbReference type="PROSITE" id="PS52035">
    <property type="entry name" value="PEPTIDASE_M14"/>
    <property type="match status" value="1"/>
</dbReference>
<dbReference type="GO" id="GO:0006508">
    <property type="term" value="P:proteolysis"/>
    <property type="evidence" value="ECO:0007669"/>
    <property type="project" value="UniProtKB-KW"/>
</dbReference>
<dbReference type="PRINTS" id="PR00765">
    <property type="entry name" value="CRBOXYPTASEA"/>
</dbReference>
<keyword evidence="9" id="KW-0482">Metalloprotease</keyword>
<evidence type="ECO:0000256" key="6">
    <source>
        <dbReference type="ARBA" id="ARBA00022729"/>
    </source>
</evidence>
<keyword evidence="3" id="KW-0121">Carboxypeptidase</keyword>
<keyword evidence="8" id="KW-0862">Zinc</keyword>
<feature type="signal peptide" evidence="11">
    <location>
        <begin position="1"/>
        <end position="26"/>
    </location>
</feature>
<keyword evidence="4" id="KW-0645">Protease</keyword>
<dbReference type="PROSITE" id="PS00133">
    <property type="entry name" value="CARBOXYPEPT_ZN_2"/>
    <property type="match status" value="1"/>
</dbReference>
<dbReference type="SUPFAM" id="SSF54897">
    <property type="entry name" value="Protease propeptides/inhibitors"/>
    <property type="match status" value="1"/>
</dbReference>
<evidence type="ECO:0000313" key="13">
    <source>
        <dbReference type="EMBL" id="EJT74803.1"/>
    </source>
</evidence>
<dbReference type="GO" id="GO:0008270">
    <property type="term" value="F:zinc ion binding"/>
    <property type="evidence" value="ECO:0007669"/>
    <property type="project" value="InterPro"/>
</dbReference>
<proteinExistence type="inferred from homology"/>
<keyword evidence="6 11" id="KW-0732">Signal</keyword>
<comment type="cofactor">
    <cofactor evidence="1">
        <name>Zn(2+)</name>
        <dbReference type="ChEBI" id="CHEBI:29105"/>
    </cofactor>
</comment>
<dbReference type="SUPFAM" id="SSF53187">
    <property type="entry name" value="Zn-dependent exopeptidases"/>
    <property type="match status" value="1"/>
</dbReference>
<gene>
    <name evidence="14" type="primary">20349099</name>
    <name evidence="13" type="ORF">GGTG_08641</name>
</gene>
<protein>
    <recommendedName>
        <fullName evidence="12">Peptidase M14 domain-containing protein</fullName>
    </recommendedName>
</protein>
<dbReference type="GO" id="GO:0004181">
    <property type="term" value="F:metallocarboxypeptidase activity"/>
    <property type="evidence" value="ECO:0007669"/>
    <property type="project" value="InterPro"/>
</dbReference>
<dbReference type="Pfam" id="PF00246">
    <property type="entry name" value="Peptidase_M14"/>
    <property type="match status" value="1"/>
</dbReference>
<evidence type="ECO:0000256" key="7">
    <source>
        <dbReference type="ARBA" id="ARBA00022801"/>
    </source>
</evidence>
<sequence>MKSTFLTRAAAAAAAALLLLAPLASAAPPPHPRPEDPVVTYDGHQVFRVANAPRALEDELGRRRLHTMRAGGDLDVVVPPDQAAAFSAARRGLDAQLLHADLGALIRRESRPGPYVRDGGSSLHRRRGEVGAALPDMSWFDSYHPYDDHLQYWRDLQAAFPNNSRITELDGKSHEGRPLHLFQMWGDNGPSPVGTKPVVLWHSTVHAREWITTMVVEYLTHQLISGYKTNQPNPTRFLDEYDFYIVPFHNPDGFVHTQTTNRLWRKNRQPREGTTCVGTDNNRNWAFQWDHPLDGGSVSSDPCGETFRGRAGGDTPENRALASLSARLAARPAGIRSYVDWHSYSQLILLPWGFSCRPEDLPANLPRQREVGAGYAAAINATTGMPYQVGPSCEVLYYSTGSGRDYHAGAHNATFSWSVELRPRTAAEGGFVLQPEFIRPTAEEHWAGMQWVLNDILED</sequence>
<feature type="chain" id="PRO_5015094870" description="Peptidase M14 domain-containing protein" evidence="11">
    <location>
        <begin position="27"/>
        <end position="459"/>
    </location>
</feature>
<organism evidence="13">
    <name type="scientific">Gaeumannomyces tritici (strain R3-111a-1)</name>
    <name type="common">Wheat and barley take-all root rot fungus</name>
    <name type="synonym">Gaeumannomyces graminis var. tritici</name>
    <dbReference type="NCBI Taxonomy" id="644352"/>
    <lineage>
        <taxon>Eukaryota</taxon>
        <taxon>Fungi</taxon>
        <taxon>Dikarya</taxon>
        <taxon>Ascomycota</taxon>
        <taxon>Pezizomycotina</taxon>
        <taxon>Sordariomycetes</taxon>
        <taxon>Sordariomycetidae</taxon>
        <taxon>Magnaporthales</taxon>
        <taxon>Magnaporthaceae</taxon>
        <taxon>Gaeumannomyces</taxon>
    </lineage>
</organism>
<name>J3P555_GAET3</name>
<dbReference type="PANTHER" id="PTHR11705">
    <property type="entry name" value="PROTEASE FAMILY M14 CARBOXYPEPTIDASE A,B"/>
    <property type="match status" value="1"/>
</dbReference>
<dbReference type="VEuPathDB" id="FungiDB:GGTG_08641"/>
<reference evidence="15" key="1">
    <citation type="submission" date="2010-07" db="EMBL/GenBank/DDBJ databases">
        <title>The genome sequence of Gaeumannomyces graminis var. tritici strain R3-111a-1.</title>
        <authorList>
            <consortium name="The Broad Institute Genome Sequencing Platform"/>
            <person name="Ma L.-J."/>
            <person name="Dead R."/>
            <person name="Young S."/>
            <person name="Zeng Q."/>
            <person name="Koehrsen M."/>
            <person name="Alvarado L."/>
            <person name="Berlin A."/>
            <person name="Chapman S.B."/>
            <person name="Chen Z."/>
            <person name="Freedman E."/>
            <person name="Gellesch M."/>
            <person name="Goldberg J."/>
            <person name="Griggs A."/>
            <person name="Gujja S."/>
            <person name="Heilman E.R."/>
            <person name="Heiman D."/>
            <person name="Hepburn T."/>
            <person name="Howarth C."/>
            <person name="Jen D."/>
            <person name="Larson L."/>
            <person name="Mehta T."/>
            <person name="Neiman D."/>
            <person name="Pearson M."/>
            <person name="Roberts A."/>
            <person name="Saif S."/>
            <person name="Shea T."/>
            <person name="Shenoy N."/>
            <person name="Sisk P."/>
            <person name="Stolte C."/>
            <person name="Sykes S."/>
            <person name="Walk T."/>
            <person name="White J."/>
            <person name="Yandava C."/>
            <person name="Haas B."/>
            <person name="Nusbaum C."/>
            <person name="Birren B."/>
        </authorList>
    </citation>
    <scope>NUCLEOTIDE SEQUENCE [LARGE SCALE GENOMIC DNA]</scope>
    <source>
        <strain evidence="15">R3-111a-1</strain>
    </source>
</reference>
<evidence type="ECO:0000313" key="14">
    <source>
        <dbReference type="EnsemblFungi" id="EJT74803"/>
    </source>
</evidence>
<reference evidence="14" key="5">
    <citation type="submission" date="2018-04" db="UniProtKB">
        <authorList>
            <consortium name="EnsemblFungi"/>
        </authorList>
    </citation>
    <scope>IDENTIFICATION</scope>
    <source>
        <strain evidence="14">R3-111a-1</strain>
    </source>
</reference>
<reference evidence="13" key="3">
    <citation type="submission" date="2010-09" db="EMBL/GenBank/DDBJ databases">
        <title>Annotation of Gaeumannomyces graminis var. tritici R3-111a-1.</title>
        <authorList>
            <consortium name="The Broad Institute Genome Sequencing Platform"/>
            <person name="Ma L.-J."/>
            <person name="Dead R."/>
            <person name="Young S.K."/>
            <person name="Zeng Q."/>
            <person name="Gargeya S."/>
            <person name="Fitzgerald M."/>
            <person name="Haas B."/>
            <person name="Abouelleil A."/>
            <person name="Alvarado L."/>
            <person name="Arachchi H.M."/>
            <person name="Berlin A."/>
            <person name="Brown A."/>
            <person name="Chapman S.B."/>
            <person name="Chen Z."/>
            <person name="Dunbar C."/>
            <person name="Freedman E."/>
            <person name="Gearin G."/>
            <person name="Gellesch M."/>
            <person name="Goldberg J."/>
            <person name="Griggs A."/>
            <person name="Gujja S."/>
            <person name="Heiman D."/>
            <person name="Howarth C."/>
            <person name="Larson L."/>
            <person name="Lui A."/>
            <person name="MacDonald P.J.P."/>
            <person name="Mehta T."/>
            <person name="Montmayeur A."/>
            <person name="Murphy C."/>
            <person name="Neiman D."/>
            <person name="Pearson M."/>
            <person name="Priest M."/>
            <person name="Roberts A."/>
            <person name="Saif S."/>
            <person name="Shea T."/>
            <person name="Shenoy N."/>
            <person name="Sisk P."/>
            <person name="Stolte C."/>
            <person name="Sykes S."/>
            <person name="Yandava C."/>
            <person name="Wortman J."/>
            <person name="Nusbaum C."/>
            <person name="Birren B."/>
        </authorList>
    </citation>
    <scope>NUCLEOTIDE SEQUENCE</scope>
    <source>
        <strain evidence="13">R3-111a-1</strain>
    </source>
</reference>